<reference evidence="8 9" key="1">
    <citation type="submission" date="2017-08" db="EMBL/GenBank/DDBJ databases">
        <title>Mesorhizobium wenxinae sp. nov., a novel rhizobial species isolated from root nodules of chickpea (Cicer arietinum L.).</title>
        <authorList>
            <person name="Zhang J."/>
        </authorList>
    </citation>
    <scope>NUCLEOTIDE SEQUENCE [LARGE SCALE GENOMIC DNA]</scope>
    <source>
        <strain evidence="9">WYCCWR 10019</strain>
    </source>
</reference>
<evidence type="ECO:0000313" key="9">
    <source>
        <dbReference type="Proteomes" id="UP000215931"/>
    </source>
</evidence>
<organism evidence="8 9">
    <name type="scientific">Mesorhizobium wenxiniae</name>
    <dbReference type="NCBI Taxonomy" id="2014805"/>
    <lineage>
        <taxon>Bacteria</taxon>
        <taxon>Pseudomonadati</taxon>
        <taxon>Pseudomonadota</taxon>
        <taxon>Alphaproteobacteria</taxon>
        <taxon>Hyphomicrobiales</taxon>
        <taxon>Phyllobacteriaceae</taxon>
        <taxon>Mesorhizobium</taxon>
    </lineage>
</organism>
<evidence type="ECO:0000256" key="4">
    <source>
        <dbReference type="ARBA" id="ARBA00022982"/>
    </source>
</evidence>
<dbReference type="SUPFAM" id="SSF46626">
    <property type="entry name" value="Cytochrome c"/>
    <property type="match status" value="1"/>
</dbReference>
<dbReference type="PANTHER" id="PTHR11961">
    <property type="entry name" value="CYTOCHROME C"/>
    <property type="match status" value="1"/>
</dbReference>
<evidence type="ECO:0000256" key="6">
    <source>
        <dbReference type="PROSITE-ProRule" id="PRU00433"/>
    </source>
</evidence>
<dbReference type="GO" id="GO:0046872">
    <property type="term" value="F:metal ion binding"/>
    <property type="evidence" value="ECO:0007669"/>
    <property type="project" value="UniProtKB-KW"/>
</dbReference>
<keyword evidence="3 6" id="KW-0479">Metal-binding</keyword>
<keyword evidence="1" id="KW-0813">Transport</keyword>
<dbReference type="PRINTS" id="PR00604">
    <property type="entry name" value="CYTCHRMECIAB"/>
</dbReference>
<dbReference type="EMBL" id="NPKH01000030">
    <property type="protein sequence ID" value="PAP92974.1"/>
    <property type="molecule type" value="Genomic_DNA"/>
</dbReference>
<dbReference type="OrthoDB" id="9805828at2"/>
<dbReference type="GO" id="GO:0009055">
    <property type="term" value="F:electron transfer activity"/>
    <property type="evidence" value="ECO:0007669"/>
    <property type="project" value="InterPro"/>
</dbReference>
<proteinExistence type="predicted"/>
<feature type="domain" description="Cytochrome c" evidence="7">
    <location>
        <begin position="50"/>
        <end position="149"/>
    </location>
</feature>
<gene>
    <name evidence="8" type="ORF">CIT31_24635</name>
</gene>
<evidence type="ECO:0000256" key="2">
    <source>
        <dbReference type="ARBA" id="ARBA00022617"/>
    </source>
</evidence>
<keyword evidence="9" id="KW-1185">Reference proteome</keyword>
<evidence type="ECO:0000256" key="3">
    <source>
        <dbReference type="ARBA" id="ARBA00022723"/>
    </source>
</evidence>
<evidence type="ECO:0000256" key="1">
    <source>
        <dbReference type="ARBA" id="ARBA00022448"/>
    </source>
</evidence>
<evidence type="ECO:0000313" key="8">
    <source>
        <dbReference type="EMBL" id="PAP92974.1"/>
    </source>
</evidence>
<dbReference type="Proteomes" id="UP000215931">
    <property type="component" value="Unassembled WGS sequence"/>
</dbReference>
<dbReference type="Gene3D" id="1.10.760.10">
    <property type="entry name" value="Cytochrome c-like domain"/>
    <property type="match status" value="1"/>
</dbReference>
<sequence length="151" mass="15506">MSHSQATTRNQFISVGVAIASPATSITRARMSLAALLAAGGLLLPIAASAQQADGERLFRQRCGACHSLEPGQNRAGPHLSGLIGRQAGSVEGARYSAALRESGIVWDGGTLDTFLAAPRQRVPGTSMTVGVPNAAQRAAIIGYLEGVVAQ</sequence>
<keyword evidence="5 6" id="KW-0408">Iron</keyword>
<dbReference type="AlphaFoldDB" id="A0A271KBW9"/>
<dbReference type="PROSITE" id="PS51007">
    <property type="entry name" value="CYTC"/>
    <property type="match status" value="1"/>
</dbReference>
<evidence type="ECO:0000259" key="7">
    <source>
        <dbReference type="PROSITE" id="PS51007"/>
    </source>
</evidence>
<protein>
    <submittedName>
        <fullName evidence="8">Cytochrome C</fullName>
    </submittedName>
</protein>
<dbReference type="InterPro" id="IPR009056">
    <property type="entry name" value="Cyt_c-like_dom"/>
</dbReference>
<name>A0A271KBW9_9HYPH</name>
<evidence type="ECO:0000256" key="5">
    <source>
        <dbReference type="ARBA" id="ARBA00023004"/>
    </source>
</evidence>
<dbReference type="Pfam" id="PF00034">
    <property type="entry name" value="Cytochrom_C"/>
    <property type="match status" value="1"/>
</dbReference>
<keyword evidence="4" id="KW-0249">Electron transport</keyword>
<dbReference type="GO" id="GO:0020037">
    <property type="term" value="F:heme binding"/>
    <property type="evidence" value="ECO:0007669"/>
    <property type="project" value="InterPro"/>
</dbReference>
<comment type="caution">
    <text evidence="8">The sequence shown here is derived from an EMBL/GenBank/DDBJ whole genome shotgun (WGS) entry which is preliminary data.</text>
</comment>
<accession>A0A271KBW9</accession>
<keyword evidence="2 6" id="KW-0349">Heme</keyword>
<dbReference type="InterPro" id="IPR002327">
    <property type="entry name" value="Cyt_c_1A/1B"/>
</dbReference>
<dbReference type="InterPro" id="IPR036909">
    <property type="entry name" value="Cyt_c-like_dom_sf"/>
</dbReference>